<dbReference type="GO" id="GO:0005829">
    <property type="term" value="C:cytosol"/>
    <property type="evidence" value="ECO:0007669"/>
    <property type="project" value="TreeGrafter"/>
</dbReference>
<evidence type="ECO:0000256" key="1">
    <source>
        <dbReference type="ARBA" id="ARBA00008428"/>
    </source>
</evidence>
<dbReference type="InterPro" id="IPR016136">
    <property type="entry name" value="DNA_helicase_N/primase_C"/>
</dbReference>
<keyword evidence="2 12" id="KW-0639">Primosome</keyword>
<dbReference type="GO" id="GO:0003677">
    <property type="term" value="F:DNA binding"/>
    <property type="evidence" value="ECO:0007669"/>
    <property type="project" value="UniProtKB-UniRule"/>
</dbReference>
<evidence type="ECO:0000256" key="12">
    <source>
        <dbReference type="RuleBase" id="RU362085"/>
    </source>
</evidence>
<keyword evidence="9" id="KW-0413">Isomerase</keyword>
<keyword evidence="6 12" id="KW-0347">Helicase</keyword>
<name>A0A0G0VUG4_UNCKA</name>
<dbReference type="InterPro" id="IPR007692">
    <property type="entry name" value="DNA_helicase_DnaB"/>
</dbReference>
<dbReference type="EC" id="5.6.2.3" evidence="11 12"/>
<evidence type="ECO:0000259" key="14">
    <source>
        <dbReference type="PROSITE" id="PS51199"/>
    </source>
</evidence>
<dbReference type="InterPro" id="IPR027417">
    <property type="entry name" value="P-loop_NTPase"/>
</dbReference>
<dbReference type="PROSITE" id="PS51199">
    <property type="entry name" value="SF4_HELICASE"/>
    <property type="match status" value="1"/>
</dbReference>
<evidence type="ECO:0000256" key="7">
    <source>
        <dbReference type="ARBA" id="ARBA00022840"/>
    </source>
</evidence>
<dbReference type="CDD" id="cd00984">
    <property type="entry name" value="DnaB_C"/>
    <property type="match status" value="1"/>
</dbReference>
<gene>
    <name evidence="15" type="ORF">UU55_C0003G0041</name>
</gene>
<dbReference type="GO" id="GO:1990077">
    <property type="term" value="C:primosome complex"/>
    <property type="evidence" value="ECO:0007669"/>
    <property type="project" value="UniProtKB-UniRule"/>
</dbReference>
<accession>A0A0G0VUG4</accession>
<dbReference type="Gene3D" id="1.10.860.10">
    <property type="entry name" value="DNAb Helicase, Chain A"/>
    <property type="match status" value="1"/>
</dbReference>
<dbReference type="NCBIfam" id="TIGR00665">
    <property type="entry name" value="DnaB"/>
    <property type="match status" value="1"/>
</dbReference>
<evidence type="ECO:0000256" key="11">
    <source>
        <dbReference type="NCBIfam" id="TIGR00665"/>
    </source>
</evidence>
<feature type="region of interest" description="Disordered" evidence="13">
    <location>
        <begin position="1"/>
        <end position="26"/>
    </location>
</feature>
<dbReference type="InterPro" id="IPR036185">
    <property type="entry name" value="DNA_heli_DnaB-like_N_sf"/>
</dbReference>
<evidence type="ECO:0000313" key="15">
    <source>
        <dbReference type="EMBL" id="KKS03327.1"/>
    </source>
</evidence>
<dbReference type="Proteomes" id="UP000033947">
    <property type="component" value="Unassembled WGS sequence"/>
</dbReference>
<dbReference type="SUPFAM" id="SSF52540">
    <property type="entry name" value="P-loop containing nucleoside triphosphate hydrolases"/>
    <property type="match status" value="1"/>
</dbReference>
<protein>
    <recommendedName>
        <fullName evidence="11 12">Replicative DNA helicase</fullName>
        <ecNumber evidence="11 12">5.6.2.3</ecNumber>
    </recommendedName>
</protein>
<dbReference type="Pfam" id="PF00772">
    <property type="entry name" value="DnaB"/>
    <property type="match status" value="1"/>
</dbReference>
<dbReference type="FunFam" id="1.10.860.10:FF:000001">
    <property type="entry name" value="Replicative DNA helicase"/>
    <property type="match status" value="1"/>
</dbReference>
<evidence type="ECO:0000256" key="10">
    <source>
        <dbReference type="ARBA" id="ARBA00048954"/>
    </source>
</evidence>
<keyword evidence="3 12" id="KW-0235">DNA replication</keyword>
<evidence type="ECO:0000256" key="6">
    <source>
        <dbReference type="ARBA" id="ARBA00022806"/>
    </source>
</evidence>
<dbReference type="Pfam" id="PF03796">
    <property type="entry name" value="DnaB_C"/>
    <property type="match status" value="1"/>
</dbReference>
<keyword evidence="5 12" id="KW-0378">Hydrolase</keyword>
<dbReference type="EMBL" id="LCBB01000003">
    <property type="protein sequence ID" value="KKS03327.1"/>
    <property type="molecule type" value="Genomic_DNA"/>
</dbReference>
<dbReference type="InterPro" id="IPR007693">
    <property type="entry name" value="DNA_helicase_DnaB-like_N"/>
</dbReference>
<evidence type="ECO:0000256" key="13">
    <source>
        <dbReference type="SAM" id="MobiDB-lite"/>
    </source>
</evidence>
<dbReference type="InterPro" id="IPR003593">
    <property type="entry name" value="AAA+_ATPase"/>
</dbReference>
<keyword evidence="4 12" id="KW-0547">Nucleotide-binding</keyword>
<evidence type="ECO:0000256" key="5">
    <source>
        <dbReference type="ARBA" id="ARBA00022801"/>
    </source>
</evidence>
<dbReference type="GO" id="GO:0006269">
    <property type="term" value="P:DNA replication, synthesis of primer"/>
    <property type="evidence" value="ECO:0007669"/>
    <property type="project" value="UniProtKB-UniRule"/>
</dbReference>
<comment type="caution">
    <text evidence="15">The sequence shown here is derived from an EMBL/GenBank/DDBJ whole genome shotgun (WGS) entry which is preliminary data.</text>
</comment>
<evidence type="ECO:0000256" key="9">
    <source>
        <dbReference type="ARBA" id="ARBA00023235"/>
    </source>
</evidence>
<keyword evidence="8 12" id="KW-0238">DNA-binding</keyword>
<reference evidence="15 16" key="1">
    <citation type="journal article" date="2015" name="Nature">
        <title>rRNA introns, odd ribosomes, and small enigmatic genomes across a large radiation of phyla.</title>
        <authorList>
            <person name="Brown C.T."/>
            <person name="Hug L.A."/>
            <person name="Thomas B.C."/>
            <person name="Sharon I."/>
            <person name="Castelle C.J."/>
            <person name="Singh A."/>
            <person name="Wilkins M.J."/>
            <person name="Williams K.H."/>
            <person name="Banfield J.F."/>
        </authorList>
    </citation>
    <scope>NUCLEOTIDE SEQUENCE [LARGE SCALE GENOMIC DNA]</scope>
</reference>
<evidence type="ECO:0000256" key="2">
    <source>
        <dbReference type="ARBA" id="ARBA00022515"/>
    </source>
</evidence>
<evidence type="ECO:0000256" key="8">
    <source>
        <dbReference type="ARBA" id="ARBA00023125"/>
    </source>
</evidence>
<evidence type="ECO:0000256" key="3">
    <source>
        <dbReference type="ARBA" id="ARBA00022705"/>
    </source>
</evidence>
<dbReference type="GO" id="GO:0016887">
    <property type="term" value="F:ATP hydrolysis activity"/>
    <property type="evidence" value="ECO:0007669"/>
    <property type="project" value="RHEA"/>
</dbReference>
<dbReference type="PANTHER" id="PTHR30153:SF2">
    <property type="entry name" value="REPLICATIVE DNA HELICASE"/>
    <property type="match status" value="1"/>
</dbReference>
<organism evidence="15 16">
    <name type="scientific">candidate division WWE3 bacterium GW2011_GWC2_41_23</name>
    <dbReference type="NCBI Taxonomy" id="1619123"/>
    <lineage>
        <taxon>Bacteria</taxon>
        <taxon>Katanobacteria</taxon>
    </lineage>
</organism>
<comment type="catalytic activity">
    <reaction evidence="10 12">
        <text>ATP + H2O = ADP + phosphate + H(+)</text>
        <dbReference type="Rhea" id="RHEA:13065"/>
        <dbReference type="ChEBI" id="CHEBI:15377"/>
        <dbReference type="ChEBI" id="CHEBI:15378"/>
        <dbReference type="ChEBI" id="CHEBI:30616"/>
        <dbReference type="ChEBI" id="CHEBI:43474"/>
        <dbReference type="ChEBI" id="CHEBI:456216"/>
        <dbReference type="EC" id="5.6.2.3"/>
    </reaction>
</comment>
<dbReference type="PATRIC" id="fig|1619123.3.peg.289"/>
<dbReference type="GO" id="GO:0043139">
    <property type="term" value="F:5'-3' DNA helicase activity"/>
    <property type="evidence" value="ECO:0007669"/>
    <property type="project" value="UniProtKB-EC"/>
</dbReference>
<comment type="similarity">
    <text evidence="1 12">Belongs to the helicase family. DnaB subfamily.</text>
</comment>
<evidence type="ECO:0000256" key="4">
    <source>
        <dbReference type="ARBA" id="ARBA00022741"/>
    </source>
</evidence>
<feature type="domain" description="SF4 helicase" evidence="14">
    <location>
        <begin position="191"/>
        <end position="451"/>
    </location>
</feature>
<dbReference type="AlphaFoldDB" id="A0A0G0VUG4"/>
<sequence length="453" mass="50667">MSAKRTNEHRDRAHTAQQSVHVPPHDEQAEKSVLGALLLDKDAIVKVVEFLRPHHFYRENHQNVYEAILTLFEKREPADLITVPSELKRKNLLTQVGGVSYLTELVNSVPTAANIEAYAKLIKNDYIKRALISASAEIGELAFDEGEVAEVLDRAEQLVYSVSQDAMYQDFVPLKDTLEITFERLDELSKNRGALRGVPTGLKSLDRLLSGLQKENLIILAARPSVGKTSLALNIAQYAAVEKKAGIGIFSLEMGREMLVDRMISAQAGIDNWKIATGNLDDEDFEKYGVAAGELAEASIFVDDTAGIGLLEMRTKARRLMLEQKIDLIIVDYLQLIRAPKAESRVQEVSEISQGLKNLARELKVPVLALSQLSRAVEQRGGDKKPQLSDLRDSGSIEQDADVVMFLYRPNEEDRTNLKLNVAKHRNGATGEYDMFFKSEFTKFFEVESHTQD</sequence>
<dbReference type="SMART" id="SM00382">
    <property type="entry name" value="AAA"/>
    <property type="match status" value="1"/>
</dbReference>
<comment type="function">
    <text evidence="12">The main replicative DNA helicase, it participates in initiation and elongation during chromosome replication. Travels ahead of the DNA replisome, separating dsDNA into templates for DNA synthesis. A processive ATP-dependent 5'-3' DNA helicase it has DNA-dependent ATPase activity.</text>
</comment>
<evidence type="ECO:0000313" key="16">
    <source>
        <dbReference type="Proteomes" id="UP000033947"/>
    </source>
</evidence>
<dbReference type="GO" id="GO:0005524">
    <property type="term" value="F:ATP binding"/>
    <property type="evidence" value="ECO:0007669"/>
    <property type="project" value="UniProtKB-UniRule"/>
</dbReference>
<feature type="compositionally biased region" description="Basic and acidic residues" evidence="13">
    <location>
        <begin position="1"/>
        <end position="14"/>
    </location>
</feature>
<dbReference type="SUPFAM" id="SSF48024">
    <property type="entry name" value="N-terminal domain of DnaB helicase"/>
    <property type="match status" value="1"/>
</dbReference>
<proteinExistence type="inferred from homology"/>
<dbReference type="InterPro" id="IPR007694">
    <property type="entry name" value="DNA_helicase_DnaB-like_C"/>
</dbReference>
<dbReference type="PANTHER" id="PTHR30153">
    <property type="entry name" value="REPLICATIVE DNA HELICASE DNAB"/>
    <property type="match status" value="1"/>
</dbReference>
<dbReference type="Gene3D" id="3.40.50.300">
    <property type="entry name" value="P-loop containing nucleotide triphosphate hydrolases"/>
    <property type="match status" value="1"/>
</dbReference>
<keyword evidence="7 12" id="KW-0067">ATP-binding</keyword>